<proteinExistence type="predicted"/>
<dbReference type="CDD" id="cd06588">
    <property type="entry name" value="PhnB_like"/>
    <property type="match status" value="1"/>
</dbReference>
<evidence type="ECO:0000313" key="2">
    <source>
        <dbReference type="EMBL" id="SDD31479.1"/>
    </source>
</evidence>
<reference evidence="2 3" key="1">
    <citation type="submission" date="2016-10" db="EMBL/GenBank/DDBJ databases">
        <authorList>
            <person name="de Groot N.N."/>
        </authorList>
    </citation>
    <scope>NUCLEOTIDE SEQUENCE [LARGE SCALE GENOMIC DNA]</scope>
    <source>
        <strain evidence="2 3">47C3B</strain>
    </source>
</reference>
<accession>A0A1G6TR15</accession>
<dbReference type="Pfam" id="PF06983">
    <property type="entry name" value="3-dmu-9_3-mt"/>
    <property type="match status" value="1"/>
</dbReference>
<gene>
    <name evidence="2" type="ORF">SAMN05216464_101382</name>
</gene>
<dbReference type="STRING" id="1391627.SAMN05216464_101382"/>
<dbReference type="OrthoDB" id="9795306at2"/>
<feature type="domain" description="PhnB-like" evidence="1">
    <location>
        <begin position="5"/>
        <end position="135"/>
    </location>
</feature>
<dbReference type="PANTHER" id="PTHR33990:SF1">
    <property type="entry name" value="PROTEIN YJDN"/>
    <property type="match status" value="1"/>
</dbReference>
<keyword evidence="3" id="KW-1185">Reference proteome</keyword>
<dbReference type="PANTHER" id="PTHR33990">
    <property type="entry name" value="PROTEIN YJDN-RELATED"/>
    <property type="match status" value="1"/>
</dbReference>
<dbReference type="InterPro" id="IPR029068">
    <property type="entry name" value="Glyas_Bleomycin-R_OHBP_Dase"/>
</dbReference>
<organism evidence="2 3">
    <name type="scientific">Mucilaginibacter pineti</name>
    <dbReference type="NCBI Taxonomy" id="1391627"/>
    <lineage>
        <taxon>Bacteria</taxon>
        <taxon>Pseudomonadati</taxon>
        <taxon>Bacteroidota</taxon>
        <taxon>Sphingobacteriia</taxon>
        <taxon>Sphingobacteriales</taxon>
        <taxon>Sphingobacteriaceae</taxon>
        <taxon>Mucilaginibacter</taxon>
    </lineage>
</organism>
<sequence length="140" mass="15069">MATLNPYLNFLGNTEEAFNFYKSVFGGEFLALVRFRDMPHAGATAPEDADKLMHVSLAVGKGNVLMGTDVVGDMAKDFIAGNDFSLSLNADSIKEADTLFTALSAGGTIIVPIGNSPWGSYFGMLTDKFGIKWMVDMQLS</sequence>
<dbReference type="Gene3D" id="3.10.180.10">
    <property type="entry name" value="2,3-Dihydroxybiphenyl 1,2-Dioxygenase, domain 1"/>
    <property type="match status" value="1"/>
</dbReference>
<evidence type="ECO:0000313" key="3">
    <source>
        <dbReference type="Proteomes" id="UP000199072"/>
    </source>
</evidence>
<dbReference type="EMBL" id="FNAI01000001">
    <property type="protein sequence ID" value="SDD31479.1"/>
    <property type="molecule type" value="Genomic_DNA"/>
</dbReference>
<dbReference type="SUPFAM" id="SSF54593">
    <property type="entry name" value="Glyoxalase/Bleomycin resistance protein/Dihydroxybiphenyl dioxygenase"/>
    <property type="match status" value="1"/>
</dbReference>
<dbReference type="Proteomes" id="UP000199072">
    <property type="component" value="Unassembled WGS sequence"/>
</dbReference>
<protein>
    <submittedName>
        <fullName evidence="2">PhnB protein</fullName>
    </submittedName>
</protein>
<name>A0A1G6TR15_9SPHI</name>
<dbReference type="AlphaFoldDB" id="A0A1G6TR15"/>
<evidence type="ECO:0000259" key="1">
    <source>
        <dbReference type="Pfam" id="PF06983"/>
    </source>
</evidence>
<dbReference type="RefSeq" id="WP_091143333.1">
    <property type="nucleotide sequence ID" value="NZ_FNAI01000001.1"/>
</dbReference>
<dbReference type="InterPro" id="IPR028973">
    <property type="entry name" value="PhnB-like"/>
</dbReference>